<gene>
    <name evidence="6" type="ORF">AAFH96_24860</name>
</gene>
<dbReference type="Proteomes" id="UP001582793">
    <property type="component" value="Unassembled WGS sequence"/>
</dbReference>
<dbReference type="EMBL" id="JBCGDC010000087">
    <property type="protein sequence ID" value="MFB6396311.1"/>
    <property type="molecule type" value="Genomic_DNA"/>
</dbReference>
<evidence type="ECO:0000256" key="2">
    <source>
        <dbReference type="ARBA" id="ARBA00022679"/>
    </source>
</evidence>
<evidence type="ECO:0000313" key="6">
    <source>
        <dbReference type="EMBL" id="MFB6396311.1"/>
    </source>
</evidence>
<dbReference type="Gene3D" id="3.40.50.2000">
    <property type="entry name" value="Glycogen Phosphorylase B"/>
    <property type="match status" value="2"/>
</dbReference>
<name>A0ABV5CWZ1_9ACTN</name>
<feature type="region of interest" description="Disordered" evidence="3">
    <location>
        <begin position="425"/>
        <end position="448"/>
    </location>
</feature>
<organism evidence="6 7">
    <name type="scientific">Polymorphospora lycopeni</name>
    <dbReference type="NCBI Taxonomy" id="3140240"/>
    <lineage>
        <taxon>Bacteria</taxon>
        <taxon>Bacillati</taxon>
        <taxon>Actinomycetota</taxon>
        <taxon>Actinomycetes</taxon>
        <taxon>Micromonosporales</taxon>
        <taxon>Micromonosporaceae</taxon>
        <taxon>Polymorphospora</taxon>
    </lineage>
</organism>
<dbReference type="EC" id="2.4.-.-" evidence="6"/>
<accession>A0ABV5CWZ1</accession>
<reference evidence="6 7" key="1">
    <citation type="submission" date="2024-04" db="EMBL/GenBank/DDBJ databases">
        <title>Polymorphospora sp. isolated from Baiyangdian Lake in Xiong'an New Area.</title>
        <authorList>
            <person name="Zhang X."/>
            <person name="Liu J."/>
        </authorList>
    </citation>
    <scope>NUCLEOTIDE SEQUENCE [LARGE SCALE GENOMIC DNA]</scope>
    <source>
        <strain evidence="6 7">2-325</strain>
    </source>
</reference>
<dbReference type="InterPro" id="IPR028098">
    <property type="entry name" value="Glyco_trans_4-like_N"/>
</dbReference>
<evidence type="ECO:0000256" key="1">
    <source>
        <dbReference type="ARBA" id="ARBA00022676"/>
    </source>
</evidence>
<keyword evidence="7" id="KW-1185">Reference proteome</keyword>
<evidence type="ECO:0000313" key="7">
    <source>
        <dbReference type="Proteomes" id="UP001582793"/>
    </source>
</evidence>
<dbReference type="GO" id="GO:0016757">
    <property type="term" value="F:glycosyltransferase activity"/>
    <property type="evidence" value="ECO:0007669"/>
    <property type="project" value="UniProtKB-KW"/>
</dbReference>
<proteinExistence type="predicted"/>
<feature type="domain" description="Glycosyl transferase family 1" evidence="4">
    <location>
        <begin position="226"/>
        <end position="397"/>
    </location>
</feature>
<evidence type="ECO:0000259" key="5">
    <source>
        <dbReference type="Pfam" id="PF13579"/>
    </source>
</evidence>
<feature type="domain" description="Glycosyltransferase subfamily 4-like N-terminal" evidence="5">
    <location>
        <begin position="20"/>
        <end position="204"/>
    </location>
</feature>
<dbReference type="PANTHER" id="PTHR45947">
    <property type="entry name" value="SULFOQUINOVOSYL TRANSFERASE SQD2"/>
    <property type="match status" value="1"/>
</dbReference>
<dbReference type="CDD" id="cd03801">
    <property type="entry name" value="GT4_PimA-like"/>
    <property type="match status" value="1"/>
</dbReference>
<protein>
    <submittedName>
        <fullName evidence="6">Glycosyltransferase family 4 protein</fullName>
        <ecNumber evidence="6">2.4.-.-</ecNumber>
    </submittedName>
</protein>
<dbReference type="InterPro" id="IPR001296">
    <property type="entry name" value="Glyco_trans_1"/>
</dbReference>
<dbReference type="InterPro" id="IPR050194">
    <property type="entry name" value="Glycosyltransferase_grp1"/>
</dbReference>
<keyword evidence="1 6" id="KW-0328">Glycosyltransferase</keyword>
<comment type="caution">
    <text evidence="6">The sequence shown here is derived from an EMBL/GenBank/DDBJ whole genome shotgun (WGS) entry which is preliminary data.</text>
</comment>
<dbReference type="Pfam" id="PF00534">
    <property type="entry name" value="Glycos_transf_1"/>
    <property type="match status" value="1"/>
</dbReference>
<dbReference type="PANTHER" id="PTHR45947:SF13">
    <property type="entry name" value="TRANSFERASE"/>
    <property type="match status" value="1"/>
</dbReference>
<keyword evidence="2 6" id="KW-0808">Transferase</keyword>
<evidence type="ECO:0000259" key="4">
    <source>
        <dbReference type="Pfam" id="PF00534"/>
    </source>
</evidence>
<sequence>MPVLHQVTVVCHQFPPWRMGGLAEYAERCLHHLHRRRGDLRLRLYTMNHPGDQPRHGVSGGVPVVRPRMPRWLGRRLFDPHRALSARGQGLFAIALIAFNLGVFLGLCRGRRRGSVVAVHDWQSTPAGILAATLLRLPVVYHVHNTEQTMAPQPDVADPLRIIGACQRLMAGLAALVVVPTPEMGDLLVRHGFAAHKIRVVPHGYEDPPGTDRDAPADRAATRAELLAEAGFPADSLVLVFAGRLSPVKGVHTLLRALPDIARWHPAARLFLLGTGLPGTDQDAVVDRLVAQLGIADRTRVYHRHLSREQVRRHYLAADLCLFPSTYEPFGLVSVEAMALGTPVLLGSGFSATIGTDGVRPTALRLTTDRPDELARLAGNLLADAEYAAELGARGRRHVERSFGWSASVDATVAVYEEAVTARRAGRPVPAPGKAGRPAVADPAGEHR</sequence>
<dbReference type="RefSeq" id="WP_375735796.1">
    <property type="nucleotide sequence ID" value="NZ_JBCGDC010000087.1"/>
</dbReference>
<evidence type="ECO:0000256" key="3">
    <source>
        <dbReference type="SAM" id="MobiDB-lite"/>
    </source>
</evidence>
<dbReference type="SUPFAM" id="SSF53756">
    <property type="entry name" value="UDP-Glycosyltransferase/glycogen phosphorylase"/>
    <property type="match status" value="1"/>
</dbReference>
<dbReference type="Pfam" id="PF13579">
    <property type="entry name" value="Glyco_trans_4_4"/>
    <property type="match status" value="1"/>
</dbReference>